<evidence type="ECO:0000256" key="4">
    <source>
        <dbReference type="ARBA" id="ARBA00022989"/>
    </source>
</evidence>
<feature type="region of interest" description="Disordered" evidence="6">
    <location>
        <begin position="1"/>
        <end position="141"/>
    </location>
</feature>
<accession>A0A098BQK9</accession>
<dbReference type="Proteomes" id="UP000042997">
    <property type="component" value="Unassembled WGS sequence"/>
</dbReference>
<gene>
    <name evidence="9" type="ORF">RHRU231_720024</name>
</gene>
<evidence type="ECO:0000256" key="6">
    <source>
        <dbReference type="SAM" id="MobiDB-lite"/>
    </source>
</evidence>
<feature type="transmembrane region" description="Helical" evidence="7">
    <location>
        <begin position="153"/>
        <end position="171"/>
    </location>
</feature>
<dbReference type="PANTHER" id="PTHR35007:SF3">
    <property type="entry name" value="POSSIBLE CONSERVED ALANINE RICH MEMBRANE PROTEIN"/>
    <property type="match status" value="1"/>
</dbReference>
<dbReference type="EMBL" id="CCSD01000086">
    <property type="protein sequence ID" value="CDZ90507.1"/>
    <property type="molecule type" value="Genomic_DNA"/>
</dbReference>
<evidence type="ECO:0000313" key="9">
    <source>
        <dbReference type="EMBL" id="CDZ90507.1"/>
    </source>
</evidence>
<proteinExistence type="predicted"/>
<sequence length="355" mass="35533">MCDGGTGDDRAHRRCLPCRGGAGPARRKRSRRPARGSPRDGPVGDRRVARSGRRGLGGVRPVRAGAGATPRGRTGGSVRSYAPALPYRSGTGGGPRDGGGARGSAGARCGARADDGGVAGVGAARRRSRRGVAGGGHRTGVRRTAVDRPDREGGGIVTVALVCLAAALVILPDLRTRRCRTAGAAASGEATGTGGAPDDPHAVPAAFDLMAACLRAGLPTATAARAVADSAPPALALALRRGADRLELGAAPSEAWSGLGEATADGSDDETEALEAFARAARRSARSGAPLSGIVAEVAERQRERAEDRAAAAVERAGVLVSGPLGLCFLPAFVCLGIVPVVIGLAGRVLGEGLL</sequence>
<keyword evidence="4 7" id="KW-1133">Transmembrane helix</keyword>
<name>A0A098BQK9_9NOCA</name>
<protein>
    <submittedName>
        <fullName evidence="9">Type ii secretion system integral membrane subunit (Modular protein)</fullName>
    </submittedName>
</protein>
<dbReference type="eggNOG" id="COG2064">
    <property type="taxonomic scope" value="Bacteria"/>
</dbReference>
<feature type="transmembrane region" description="Helical" evidence="7">
    <location>
        <begin position="325"/>
        <end position="346"/>
    </location>
</feature>
<feature type="compositionally biased region" description="Basic residues" evidence="6">
    <location>
        <begin position="25"/>
        <end position="34"/>
    </location>
</feature>
<feature type="compositionally biased region" description="Gly residues" evidence="6">
    <location>
        <begin position="90"/>
        <end position="103"/>
    </location>
</feature>
<evidence type="ECO:0000256" key="1">
    <source>
        <dbReference type="ARBA" id="ARBA00004651"/>
    </source>
</evidence>
<dbReference type="InterPro" id="IPR018076">
    <property type="entry name" value="T2SS_GspF_dom"/>
</dbReference>
<dbReference type="Pfam" id="PF00482">
    <property type="entry name" value="T2SSF"/>
    <property type="match status" value="1"/>
</dbReference>
<reference evidence="9 10" key="1">
    <citation type="journal article" date="2014" name="Genome Announc.">
        <title>Draft Genome Sequence of Propane- and Butane-Oxidizing Actinobacterium Rhodococcus ruber IEGM 231.</title>
        <authorList>
            <person name="Ivshina I.B."/>
            <person name="Kuyukina M.S."/>
            <person name="Krivoruchko A.V."/>
            <person name="Barbe V."/>
            <person name="Fischer C."/>
        </authorList>
    </citation>
    <scope>NUCLEOTIDE SEQUENCE [LARGE SCALE GENOMIC DNA]</scope>
</reference>
<organism evidence="9 10">
    <name type="scientific">Rhodococcus ruber</name>
    <dbReference type="NCBI Taxonomy" id="1830"/>
    <lineage>
        <taxon>Bacteria</taxon>
        <taxon>Bacillati</taxon>
        <taxon>Actinomycetota</taxon>
        <taxon>Actinomycetes</taxon>
        <taxon>Mycobacteriales</taxon>
        <taxon>Nocardiaceae</taxon>
        <taxon>Rhodococcus</taxon>
    </lineage>
</organism>
<evidence type="ECO:0000256" key="2">
    <source>
        <dbReference type="ARBA" id="ARBA00022475"/>
    </source>
</evidence>
<keyword evidence="3 7" id="KW-0812">Transmembrane</keyword>
<dbReference type="GO" id="GO:0005886">
    <property type="term" value="C:plasma membrane"/>
    <property type="evidence" value="ECO:0007669"/>
    <property type="project" value="UniProtKB-SubCell"/>
</dbReference>
<keyword evidence="2" id="KW-1003">Cell membrane</keyword>
<keyword evidence="5 7" id="KW-0472">Membrane</keyword>
<feature type="compositionally biased region" description="Low complexity" evidence="6">
    <location>
        <begin position="59"/>
        <end position="72"/>
    </location>
</feature>
<evidence type="ECO:0000259" key="8">
    <source>
        <dbReference type="Pfam" id="PF00482"/>
    </source>
</evidence>
<dbReference type="AlphaFoldDB" id="A0A098BQK9"/>
<dbReference type="PANTHER" id="PTHR35007">
    <property type="entry name" value="INTEGRAL MEMBRANE PROTEIN-RELATED"/>
    <property type="match status" value="1"/>
</dbReference>
<comment type="subcellular location">
    <subcellularLocation>
        <location evidence="1">Cell membrane</location>
        <topology evidence="1">Multi-pass membrane protein</topology>
    </subcellularLocation>
</comment>
<evidence type="ECO:0000313" key="10">
    <source>
        <dbReference type="Proteomes" id="UP000042997"/>
    </source>
</evidence>
<evidence type="ECO:0000256" key="7">
    <source>
        <dbReference type="SAM" id="Phobius"/>
    </source>
</evidence>
<evidence type="ECO:0000256" key="3">
    <source>
        <dbReference type="ARBA" id="ARBA00022692"/>
    </source>
</evidence>
<evidence type="ECO:0000256" key="5">
    <source>
        <dbReference type="ARBA" id="ARBA00023136"/>
    </source>
</evidence>
<feature type="domain" description="Type II secretion system protein GspF" evidence="8">
    <location>
        <begin position="207"/>
        <end position="335"/>
    </location>
</feature>